<dbReference type="RefSeq" id="WP_197529583.1">
    <property type="nucleotide sequence ID" value="NZ_CP036349.1"/>
</dbReference>
<evidence type="ECO:0000256" key="5">
    <source>
        <dbReference type="ARBA" id="ARBA00022692"/>
    </source>
</evidence>
<dbReference type="InterPro" id="IPR038770">
    <property type="entry name" value="Na+/solute_symporter_sf"/>
</dbReference>
<proteinExistence type="predicted"/>
<protein>
    <submittedName>
        <fullName evidence="12">K(+)/H(+) antiporter NhaP2</fullName>
    </submittedName>
</protein>
<dbReference type="Gene3D" id="3.40.50.720">
    <property type="entry name" value="NAD(P)-binding Rossmann-like Domain"/>
    <property type="match status" value="1"/>
</dbReference>
<feature type="transmembrane region" description="Helical" evidence="9">
    <location>
        <begin position="307"/>
        <end position="330"/>
    </location>
</feature>
<evidence type="ECO:0000256" key="1">
    <source>
        <dbReference type="ARBA" id="ARBA00004651"/>
    </source>
</evidence>
<evidence type="ECO:0000256" key="4">
    <source>
        <dbReference type="ARBA" id="ARBA00022475"/>
    </source>
</evidence>
<feature type="transmembrane region" description="Helical" evidence="9">
    <location>
        <begin position="377"/>
        <end position="397"/>
    </location>
</feature>
<feature type="transmembrane region" description="Helical" evidence="9">
    <location>
        <begin position="342"/>
        <end position="365"/>
    </location>
</feature>
<keyword evidence="13" id="KW-1185">Reference proteome</keyword>
<reference evidence="12 13" key="1">
    <citation type="submission" date="2019-02" db="EMBL/GenBank/DDBJ databases">
        <title>Deep-cultivation of Planctomycetes and their phenomic and genomic characterization uncovers novel biology.</title>
        <authorList>
            <person name="Wiegand S."/>
            <person name="Jogler M."/>
            <person name="Boedeker C."/>
            <person name="Pinto D."/>
            <person name="Vollmers J."/>
            <person name="Rivas-Marin E."/>
            <person name="Kohn T."/>
            <person name="Peeters S.H."/>
            <person name="Heuer A."/>
            <person name="Rast P."/>
            <person name="Oberbeckmann S."/>
            <person name="Bunk B."/>
            <person name="Jeske O."/>
            <person name="Meyerdierks A."/>
            <person name="Storesund J.E."/>
            <person name="Kallscheuer N."/>
            <person name="Luecker S."/>
            <person name="Lage O.M."/>
            <person name="Pohl T."/>
            <person name="Merkel B.J."/>
            <person name="Hornburger P."/>
            <person name="Mueller R.-W."/>
            <person name="Bruemmer F."/>
            <person name="Labrenz M."/>
            <person name="Spormann A.M."/>
            <person name="Op den Camp H."/>
            <person name="Overmann J."/>
            <person name="Amann R."/>
            <person name="Jetten M.S.M."/>
            <person name="Mascher T."/>
            <person name="Medema M.H."/>
            <person name="Devos D.P."/>
            <person name="Kaster A.-K."/>
            <person name="Ovreas L."/>
            <person name="Rohde M."/>
            <person name="Galperin M.Y."/>
            <person name="Jogler C."/>
        </authorList>
    </citation>
    <scope>NUCLEOTIDE SEQUENCE [LARGE SCALE GENOMIC DNA]</scope>
    <source>
        <strain evidence="12 13">Spa11</strain>
    </source>
</reference>
<dbReference type="InterPro" id="IPR036291">
    <property type="entry name" value="NAD(P)-bd_dom_sf"/>
</dbReference>
<evidence type="ECO:0000256" key="7">
    <source>
        <dbReference type="ARBA" id="ARBA00023065"/>
    </source>
</evidence>
<dbReference type="InterPro" id="IPR003148">
    <property type="entry name" value="RCK_N"/>
</dbReference>
<dbReference type="GO" id="GO:0006813">
    <property type="term" value="P:potassium ion transport"/>
    <property type="evidence" value="ECO:0007669"/>
    <property type="project" value="InterPro"/>
</dbReference>
<evidence type="ECO:0000256" key="9">
    <source>
        <dbReference type="SAM" id="Phobius"/>
    </source>
</evidence>
<dbReference type="GO" id="GO:1902600">
    <property type="term" value="P:proton transmembrane transport"/>
    <property type="evidence" value="ECO:0007669"/>
    <property type="project" value="InterPro"/>
</dbReference>
<gene>
    <name evidence="12" type="primary">nhaP2_2</name>
    <name evidence="12" type="ORF">Spa11_44350</name>
</gene>
<keyword evidence="6 9" id="KW-1133">Transmembrane helix</keyword>
<feature type="transmembrane region" description="Helical" evidence="9">
    <location>
        <begin position="97"/>
        <end position="120"/>
    </location>
</feature>
<evidence type="ECO:0000259" key="11">
    <source>
        <dbReference type="Pfam" id="PF02254"/>
    </source>
</evidence>
<sequence length="620" mass="66585">MLLSFASDSHAIPTAIYLALVMALGVGAQWLAWRTRLPAIVLLLTLGFALGIAIGPPGEYIDDNVLLPVVSLAVGVILFEGGLSLQFREIQETGSVIVRLVTVGLLVTWGATTVAAHYFMDFSWPMATLLGALLTVSGPTVILPLLRQVRPTGRIGAVIKWEGIVNDPIGAMLAALVFELVAHGAGAGLASESTWILAKTTFVGLLLGGSAAWLMTYLLQHYLIPDYLQNPVVLAVVVLVYAVSNAFASESGLVSVTVLGLIMANQNRTSVKHVVEFKENLRVLLLAVLFIILSSRIQIGWEEIKQVGWGGLAFVATMILVIRPIATLLATVGSDLSRNERLLLAWIHPRGIVAAAVASLFALRLADTPLEPEGDRLVLATFMVIVGTVLTYGLTLGPLARKLGLSREDPQGVLIAGASPFARMLAEALDKEGIDSLMVDTNPQSVQAARMAGLRAHYASIGSEFVIQGLDLGGIGRLLAMTPNDEVNSIATVEFRDYFGRENVYQLPLPKKSSERHRRIPQHLRGRQLFGQGATYEEIRRRIEAGAQLKKTTLSADFTYEKFVEQHGASALVLCKLLEGGKVRFAAEDQPLDFKSGGKILALVDPPAGGFNPSESNVLG</sequence>
<feature type="transmembrane region" description="Helical" evidence="9">
    <location>
        <begin position="232"/>
        <end position="262"/>
    </location>
</feature>
<evidence type="ECO:0000313" key="12">
    <source>
        <dbReference type="EMBL" id="QDV76210.1"/>
    </source>
</evidence>
<accession>A0A518KEJ1</accession>
<feature type="transmembrane region" description="Helical" evidence="9">
    <location>
        <begin position="283"/>
        <end position="301"/>
    </location>
</feature>
<feature type="transmembrane region" description="Helical" evidence="9">
    <location>
        <begin position="126"/>
        <end position="146"/>
    </location>
</feature>
<evidence type="ECO:0000256" key="2">
    <source>
        <dbReference type="ARBA" id="ARBA00022448"/>
    </source>
</evidence>
<feature type="transmembrane region" description="Helical" evidence="9">
    <location>
        <begin position="202"/>
        <end position="220"/>
    </location>
</feature>
<dbReference type="Pfam" id="PF00999">
    <property type="entry name" value="Na_H_Exchanger"/>
    <property type="match status" value="1"/>
</dbReference>
<dbReference type="GO" id="GO:0015297">
    <property type="term" value="F:antiporter activity"/>
    <property type="evidence" value="ECO:0007669"/>
    <property type="project" value="UniProtKB-KW"/>
</dbReference>
<feature type="domain" description="RCK N-terminal" evidence="11">
    <location>
        <begin position="413"/>
        <end position="502"/>
    </location>
</feature>
<dbReference type="InterPro" id="IPR006153">
    <property type="entry name" value="Cation/H_exchanger_TM"/>
</dbReference>
<dbReference type="KEGG" id="bmei:Spa11_44350"/>
<keyword evidence="7" id="KW-0406">Ion transport</keyword>
<dbReference type="PANTHER" id="PTHR32507">
    <property type="entry name" value="NA(+)/H(+) ANTIPORTER 1"/>
    <property type="match status" value="1"/>
</dbReference>
<evidence type="ECO:0000313" key="13">
    <source>
        <dbReference type="Proteomes" id="UP000316426"/>
    </source>
</evidence>
<feature type="transmembrane region" description="Helical" evidence="9">
    <location>
        <begin position="39"/>
        <end position="58"/>
    </location>
</feature>
<dbReference type="Pfam" id="PF02254">
    <property type="entry name" value="TrkA_N"/>
    <property type="match status" value="1"/>
</dbReference>
<organism evidence="12 13">
    <name type="scientific">Botrimarina mediterranea</name>
    <dbReference type="NCBI Taxonomy" id="2528022"/>
    <lineage>
        <taxon>Bacteria</taxon>
        <taxon>Pseudomonadati</taxon>
        <taxon>Planctomycetota</taxon>
        <taxon>Planctomycetia</taxon>
        <taxon>Pirellulales</taxon>
        <taxon>Lacipirellulaceae</taxon>
        <taxon>Botrimarina</taxon>
    </lineage>
</organism>
<feature type="domain" description="Cation/H+ exchanger transmembrane" evidence="10">
    <location>
        <begin position="26"/>
        <end position="402"/>
    </location>
</feature>
<keyword evidence="5 9" id="KW-0812">Transmembrane</keyword>
<evidence type="ECO:0000256" key="6">
    <source>
        <dbReference type="ARBA" id="ARBA00022989"/>
    </source>
</evidence>
<keyword evidence="8 9" id="KW-0472">Membrane</keyword>
<comment type="subcellular location">
    <subcellularLocation>
        <location evidence="1">Cell membrane</location>
        <topology evidence="1">Multi-pass membrane protein</topology>
    </subcellularLocation>
</comment>
<dbReference type="Proteomes" id="UP000316426">
    <property type="component" value="Chromosome"/>
</dbReference>
<dbReference type="AlphaFoldDB" id="A0A518KEJ1"/>
<keyword evidence="2" id="KW-0813">Transport</keyword>
<evidence type="ECO:0000259" key="10">
    <source>
        <dbReference type="Pfam" id="PF00999"/>
    </source>
</evidence>
<name>A0A518KEJ1_9BACT</name>
<dbReference type="Gene3D" id="1.20.1530.20">
    <property type="match status" value="1"/>
</dbReference>
<evidence type="ECO:0000256" key="3">
    <source>
        <dbReference type="ARBA" id="ARBA00022449"/>
    </source>
</evidence>
<dbReference type="EMBL" id="CP036349">
    <property type="protein sequence ID" value="QDV76210.1"/>
    <property type="molecule type" value="Genomic_DNA"/>
</dbReference>
<dbReference type="SUPFAM" id="SSF51735">
    <property type="entry name" value="NAD(P)-binding Rossmann-fold domains"/>
    <property type="match status" value="1"/>
</dbReference>
<feature type="transmembrane region" description="Helical" evidence="9">
    <location>
        <begin position="12"/>
        <end position="32"/>
    </location>
</feature>
<keyword evidence="4" id="KW-1003">Cell membrane</keyword>
<feature type="transmembrane region" description="Helical" evidence="9">
    <location>
        <begin position="64"/>
        <end position="85"/>
    </location>
</feature>
<dbReference type="PANTHER" id="PTHR32507:SF0">
    <property type="entry name" value="NA(+)_H(+) ANTIPORTER 2-RELATED"/>
    <property type="match status" value="1"/>
</dbReference>
<keyword evidence="3" id="KW-0050">Antiport</keyword>
<dbReference type="GO" id="GO:0005886">
    <property type="term" value="C:plasma membrane"/>
    <property type="evidence" value="ECO:0007669"/>
    <property type="project" value="UniProtKB-SubCell"/>
</dbReference>
<evidence type="ECO:0000256" key="8">
    <source>
        <dbReference type="ARBA" id="ARBA00023136"/>
    </source>
</evidence>